<dbReference type="InterPro" id="IPR036263">
    <property type="entry name" value="Chorismate_II_sf"/>
</dbReference>
<protein>
    <recommendedName>
        <fullName evidence="1">chorismate mutase</fullName>
        <ecNumber evidence="1">5.4.99.5</ecNumber>
    </recommendedName>
</protein>
<gene>
    <name evidence="4" type="ORF">NYP16_07425</name>
</gene>
<keyword evidence="5" id="KW-1185">Reference proteome</keyword>
<dbReference type="GO" id="GO:0009697">
    <property type="term" value="P:salicylic acid biosynthetic process"/>
    <property type="evidence" value="ECO:0007669"/>
    <property type="project" value="TreeGrafter"/>
</dbReference>
<dbReference type="PANTHER" id="PTHR38041">
    <property type="entry name" value="CHORISMATE MUTASE"/>
    <property type="match status" value="1"/>
</dbReference>
<organism evidence="4 5">
    <name type="scientific">Govanella unica</name>
    <dbReference type="NCBI Taxonomy" id="2975056"/>
    <lineage>
        <taxon>Bacteria</taxon>
        <taxon>Pseudomonadati</taxon>
        <taxon>Pseudomonadota</taxon>
        <taxon>Alphaproteobacteria</taxon>
        <taxon>Emcibacterales</taxon>
        <taxon>Govanellaceae</taxon>
        <taxon>Govanella</taxon>
    </lineage>
</organism>
<dbReference type="PROSITE" id="PS51168">
    <property type="entry name" value="CHORISMATE_MUT_2"/>
    <property type="match status" value="1"/>
</dbReference>
<keyword evidence="2" id="KW-0413">Isomerase</keyword>
<dbReference type="RefSeq" id="WP_274943474.1">
    <property type="nucleotide sequence ID" value="NZ_JANWOI010000002.1"/>
</dbReference>
<reference evidence="4" key="1">
    <citation type="submission" date="2022-08" db="EMBL/GenBank/DDBJ databases">
        <authorList>
            <person name="Vandamme P."/>
            <person name="Hettiarachchi A."/>
            <person name="Peeters C."/>
            <person name="Cnockaert M."/>
            <person name="Carlier A."/>
        </authorList>
    </citation>
    <scope>NUCLEOTIDE SEQUENCE</scope>
    <source>
        <strain evidence="4">LMG 31809</strain>
    </source>
</reference>
<reference evidence="4" key="2">
    <citation type="journal article" date="2023" name="Syst. Appl. Microbiol.">
        <title>Govania unica gen. nov., sp. nov., a rare biosphere bacterium that represents a novel family in the class Alphaproteobacteria.</title>
        <authorList>
            <person name="Vandamme P."/>
            <person name="Peeters C."/>
            <person name="Hettiarachchi A."/>
            <person name="Cnockaert M."/>
            <person name="Carlier A."/>
        </authorList>
    </citation>
    <scope>NUCLEOTIDE SEQUENCE</scope>
    <source>
        <strain evidence="4">LMG 31809</strain>
    </source>
</reference>
<proteinExistence type="predicted"/>
<dbReference type="Proteomes" id="UP001141619">
    <property type="component" value="Unassembled WGS sequence"/>
</dbReference>
<dbReference type="EC" id="5.4.99.5" evidence="1"/>
<dbReference type="InterPro" id="IPR051331">
    <property type="entry name" value="Chorismate_mutase-related"/>
</dbReference>
<evidence type="ECO:0000256" key="2">
    <source>
        <dbReference type="ARBA" id="ARBA00023235"/>
    </source>
</evidence>
<sequence>MTSQTVSRPQAVACETMIDVRREIDRIDRAMVTLIAERENYIQQAGHIKQSRDTVRDEARIQDVLDKVTVTAQATGANPDLVTTVYRTMMEWCIAYEFTVFDAKGE</sequence>
<evidence type="ECO:0000256" key="1">
    <source>
        <dbReference type="ARBA" id="ARBA00012404"/>
    </source>
</evidence>
<comment type="caution">
    <text evidence="4">The sequence shown here is derived from an EMBL/GenBank/DDBJ whole genome shotgun (WGS) entry which is preliminary data.</text>
</comment>
<dbReference type="InterPro" id="IPR002701">
    <property type="entry name" value="CM_II_prokaryot"/>
</dbReference>
<accession>A0A9X3TXZ8</accession>
<dbReference type="SUPFAM" id="SSF48600">
    <property type="entry name" value="Chorismate mutase II"/>
    <property type="match status" value="1"/>
</dbReference>
<dbReference type="EMBL" id="JANWOI010000002">
    <property type="protein sequence ID" value="MDA5193780.1"/>
    <property type="molecule type" value="Genomic_DNA"/>
</dbReference>
<dbReference type="PANTHER" id="PTHR38041:SF1">
    <property type="entry name" value="CHORISMATE MUTASE"/>
    <property type="match status" value="1"/>
</dbReference>
<dbReference type="InterPro" id="IPR036979">
    <property type="entry name" value="CM_dom_sf"/>
</dbReference>
<dbReference type="Pfam" id="PF01817">
    <property type="entry name" value="CM_2"/>
    <property type="match status" value="1"/>
</dbReference>
<feature type="domain" description="Chorismate mutase" evidence="3">
    <location>
        <begin position="11"/>
        <end position="101"/>
    </location>
</feature>
<evidence type="ECO:0000313" key="4">
    <source>
        <dbReference type="EMBL" id="MDA5193780.1"/>
    </source>
</evidence>
<dbReference type="Gene3D" id="1.20.59.10">
    <property type="entry name" value="Chorismate mutase"/>
    <property type="match status" value="1"/>
</dbReference>
<dbReference type="AlphaFoldDB" id="A0A9X3TXZ8"/>
<dbReference type="GO" id="GO:0004106">
    <property type="term" value="F:chorismate mutase activity"/>
    <property type="evidence" value="ECO:0007669"/>
    <property type="project" value="UniProtKB-EC"/>
</dbReference>
<dbReference type="GO" id="GO:0046417">
    <property type="term" value="P:chorismate metabolic process"/>
    <property type="evidence" value="ECO:0007669"/>
    <property type="project" value="InterPro"/>
</dbReference>
<evidence type="ECO:0000313" key="5">
    <source>
        <dbReference type="Proteomes" id="UP001141619"/>
    </source>
</evidence>
<name>A0A9X3TXZ8_9PROT</name>
<evidence type="ECO:0000259" key="3">
    <source>
        <dbReference type="PROSITE" id="PS51168"/>
    </source>
</evidence>
<dbReference type="SMART" id="SM00830">
    <property type="entry name" value="CM_2"/>
    <property type="match status" value="1"/>
</dbReference>